<evidence type="ECO:0000313" key="2">
    <source>
        <dbReference type="EMBL" id="KAF5840937.1"/>
    </source>
</evidence>
<comment type="caution">
    <text evidence="2">The sequence shown here is derived from an EMBL/GenBank/DDBJ whole genome shotgun (WGS) entry which is preliminary data.</text>
</comment>
<keyword evidence="3" id="KW-1185">Reference proteome</keyword>
<protein>
    <submittedName>
        <fullName evidence="2">Uncharacterized protein</fullName>
    </submittedName>
</protein>
<organism evidence="2 3">
    <name type="scientific">Dunaliella salina</name>
    <name type="common">Green alga</name>
    <name type="synonym">Protococcus salinus</name>
    <dbReference type="NCBI Taxonomy" id="3046"/>
    <lineage>
        <taxon>Eukaryota</taxon>
        <taxon>Viridiplantae</taxon>
        <taxon>Chlorophyta</taxon>
        <taxon>core chlorophytes</taxon>
        <taxon>Chlorophyceae</taxon>
        <taxon>CS clade</taxon>
        <taxon>Chlamydomonadales</taxon>
        <taxon>Dunaliellaceae</taxon>
        <taxon>Dunaliella</taxon>
    </lineage>
</organism>
<accession>A0ABQ7H273</accession>
<feature type="region of interest" description="Disordered" evidence="1">
    <location>
        <begin position="184"/>
        <end position="422"/>
    </location>
</feature>
<gene>
    <name evidence="2" type="ORF">DUNSADRAFT_15138</name>
</gene>
<feature type="compositionally biased region" description="Basic and acidic residues" evidence="1">
    <location>
        <begin position="242"/>
        <end position="255"/>
    </location>
</feature>
<proteinExistence type="predicted"/>
<feature type="compositionally biased region" description="Basic residues" evidence="1">
    <location>
        <begin position="413"/>
        <end position="422"/>
    </location>
</feature>
<feature type="compositionally biased region" description="Polar residues" evidence="1">
    <location>
        <begin position="220"/>
        <end position="230"/>
    </location>
</feature>
<name>A0ABQ7H273_DUNSA</name>
<feature type="compositionally biased region" description="Polar residues" evidence="1">
    <location>
        <begin position="275"/>
        <end position="288"/>
    </location>
</feature>
<evidence type="ECO:0000313" key="3">
    <source>
        <dbReference type="Proteomes" id="UP000815325"/>
    </source>
</evidence>
<evidence type="ECO:0000256" key="1">
    <source>
        <dbReference type="SAM" id="MobiDB-lite"/>
    </source>
</evidence>
<reference evidence="2" key="1">
    <citation type="submission" date="2017-08" db="EMBL/GenBank/DDBJ databases">
        <authorList>
            <person name="Polle J.E."/>
            <person name="Barry K."/>
            <person name="Cushman J."/>
            <person name="Schmutz J."/>
            <person name="Tran D."/>
            <person name="Hathwaick L.T."/>
            <person name="Yim W.C."/>
            <person name="Jenkins J."/>
            <person name="Mckie-Krisberg Z.M."/>
            <person name="Prochnik S."/>
            <person name="Lindquist E."/>
            <person name="Dockter R.B."/>
            <person name="Adam C."/>
            <person name="Molina H."/>
            <person name="Bunkerborg J."/>
            <person name="Jin E."/>
            <person name="Buchheim M."/>
            <person name="Magnuson J."/>
        </authorList>
    </citation>
    <scope>NUCLEOTIDE SEQUENCE</scope>
    <source>
        <strain evidence="2">CCAP 19/18</strain>
    </source>
</reference>
<feature type="region of interest" description="Disordered" evidence="1">
    <location>
        <begin position="147"/>
        <end position="167"/>
    </location>
</feature>
<dbReference type="EMBL" id="MU069500">
    <property type="protein sequence ID" value="KAF5840937.1"/>
    <property type="molecule type" value="Genomic_DNA"/>
</dbReference>
<feature type="compositionally biased region" description="Polar residues" evidence="1">
    <location>
        <begin position="349"/>
        <end position="361"/>
    </location>
</feature>
<dbReference type="Proteomes" id="UP000815325">
    <property type="component" value="Unassembled WGS sequence"/>
</dbReference>
<sequence length="422" mass="45136">MQLLTLVPHGPWDDIPSEDVEGASWEDVVSEPKGVGSTADIGGWSPTAAAAGIGGYLQWGKDRLLGGKHKGALLRAWASGELLRAWSAEQQQWIEPAWHRLCDSEEPYGEDDGLGGLRRLPQSQKWRAKKQAMSRRWSHGDLVGVFVGSRGRSPDGGAEQGRGAWCRADREQEQQLLRQPLINPEFLGSDGDVQQQQQGQGEEHWWGVAAPSPDGGMGSPSAQPAVSASLSAEPLARRNAHFRGDRDGSSTDKDTPYPGAVPDMGGFCSRAHMGTDQTTYQQQASFSPGVNGARSPSHSERFDAQYSMAGQIQEQAPSPPLQPPQHSALPPHSPRVPSRVGVHAHVRTQAPQGSCSLSPASSGWGDGKRGSASRRRRSAAGWGIQGADAQLSPRQTSSRPGVSDAGMGASSRSQRRSHAAQR</sequence>